<gene>
    <name evidence="2" type="ordered locus">Rmar_2798</name>
</gene>
<accession>D0MH77</accession>
<dbReference type="PROSITE" id="PS51273">
    <property type="entry name" value="GATASE_TYPE_1"/>
    <property type="match status" value="1"/>
</dbReference>
<evidence type="ECO:0000313" key="3">
    <source>
        <dbReference type="Proteomes" id="UP000002221"/>
    </source>
</evidence>
<evidence type="ECO:0000259" key="1">
    <source>
        <dbReference type="Pfam" id="PF00117"/>
    </source>
</evidence>
<dbReference type="Pfam" id="PF00117">
    <property type="entry name" value="GATase"/>
    <property type="match status" value="1"/>
</dbReference>
<dbReference type="FunFam" id="3.40.50.880:FF:000033">
    <property type="entry name" value="Glutamine amidotransferase class-I"/>
    <property type="match status" value="1"/>
</dbReference>
<organism evidence="2 3">
    <name type="scientific">Rhodothermus marinus (strain ATCC 43812 / DSM 4252 / R-10)</name>
    <name type="common">Rhodothermus obamensis</name>
    <dbReference type="NCBI Taxonomy" id="518766"/>
    <lineage>
        <taxon>Bacteria</taxon>
        <taxon>Pseudomonadati</taxon>
        <taxon>Rhodothermota</taxon>
        <taxon>Rhodothermia</taxon>
        <taxon>Rhodothermales</taxon>
        <taxon>Rhodothermaceae</taxon>
        <taxon>Rhodothermus</taxon>
    </lineage>
</organism>
<dbReference type="PANTHER" id="PTHR42695">
    <property type="entry name" value="GLUTAMINE AMIDOTRANSFERASE YLR126C-RELATED"/>
    <property type="match status" value="1"/>
</dbReference>
<dbReference type="KEGG" id="rmr:Rmar_2798"/>
<keyword evidence="2" id="KW-0315">Glutamine amidotransferase</keyword>
<dbReference type="Gene3D" id="3.40.50.880">
    <property type="match status" value="1"/>
</dbReference>
<name>D0MH77_RHOM4</name>
<dbReference type="eggNOG" id="COG0518">
    <property type="taxonomic scope" value="Bacteria"/>
</dbReference>
<feature type="domain" description="Glutamine amidotransferase" evidence="1">
    <location>
        <begin position="25"/>
        <end position="181"/>
    </location>
</feature>
<dbReference type="GO" id="GO:0005829">
    <property type="term" value="C:cytosol"/>
    <property type="evidence" value="ECO:0007669"/>
    <property type="project" value="TreeGrafter"/>
</dbReference>
<dbReference type="STRING" id="518766.Rmar_2798"/>
<dbReference type="InterPro" id="IPR017926">
    <property type="entry name" value="GATASE"/>
</dbReference>
<dbReference type="EMBL" id="CP001807">
    <property type="protein sequence ID" value="ACY49666.1"/>
    <property type="molecule type" value="Genomic_DNA"/>
</dbReference>
<dbReference type="AlphaFoldDB" id="D0MH77"/>
<dbReference type="InterPro" id="IPR044992">
    <property type="entry name" value="ChyE-like"/>
</dbReference>
<dbReference type="SUPFAM" id="SSF52317">
    <property type="entry name" value="Class I glutamine amidotransferase-like"/>
    <property type="match status" value="1"/>
</dbReference>
<keyword evidence="2" id="KW-0808">Transferase</keyword>
<proteinExistence type="predicted"/>
<sequence>MHLHVLQHVPFEGPAHIATWAQQRGHRLSFTRFYADEKLPEPEAVEGVVVMGGPMGVYDEDRYPWLRDEKAFLRAVLEAGRPVVGVCLGAQLLAEVLGGRVYPGPQPEIGWFPVRRTSQGRVHPLLADMPDELTVFHWHGDTFDLPPGAVHLMESAACAHQAFVWKDRALGLQFHLEMTPASVQALVRAGRAELEAARVRSASVQPAEALLAHPAEAYRPLHEVLERLLDRVLGVQ</sequence>
<dbReference type="Proteomes" id="UP000002221">
    <property type="component" value="Chromosome"/>
</dbReference>
<protein>
    <submittedName>
        <fullName evidence="2">Glutamine amidotransferase class-I</fullName>
    </submittedName>
</protein>
<dbReference type="PANTHER" id="PTHR42695:SF5">
    <property type="entry name" value="GLUTAMINE AMIDOTRANSFERASE YLR126C-RELATED"/>
    <property type="match status" value="1"/>
</dbReference>
<dbReference type="RefSeq" id="WP_012845276.1">
    <property type="nucleotide sequence ID" value="NC_013501.1"/>
</dbReference>
<dbReference type="GO" id="GO:0016740">
    <property type="term" value="F:transferase activity"/>
    <property type="evidence" value="ECO:0007669"/>
    <property type="project" value="UniProtKB-KW"/>
</dbReference>
<reference evidence="2 3" key="1">
    <citation type="journal article" date="2009" name="Stand. Genomic Sci.">
        <title>Complete genome sequence of Rhodothermus marinus type strain (R-10).</title>
        <authorList>
            <person name="Nolan M."/>
            <person name="Tindall B.J."/>
            <person name="Pomrenke H."/>
            <person name="Lapidus A."/>
            <person name="Copeland A."/>
            <person name="Glavina Del Rio T."/>
            <person name="Lucas S."/>
            <person name="Chen F."/>
            <person name="Tice H."/>
            <person name="Cheng J.F."/>
            <person name="Saunders E."/>
            <person name="Han C."/>
            <person name="Bruce D."/>
            <person name="Goodwin L."/>
            <person name="Chain P."/>
            <person name="Pitluck S."/>
            <person name="Ovchinikova G."/>
            <person name="Pati A."/>
            <person name="Ivanova N."/>
            <person name="Mavromatis K."/>
            <person name="Chen A."/>
            <person name="Palaniappan K."/>
            <person name="Land M."/>
            <person name="Hauser L."/>
            <person name="Chang Y.J."/>
            <person name="Jeffries C.D."/>
            <person name="Brettin T."/>
            <person name="Goker M."/>
            <person name="Bristow J."/>
            <person name="Eisen J.A."/>
            <person name="Markowitz V."/>
            <person name="Hugenholtz P."/>
            <person name="Kyrpides N.C."/>
            <person name="Klenk H.P."/>
            <person name="Detter J.C."/>
        </authorList>
    </citation>
    <scope>NUCLEOTIDE SEQUENCE [LARGE SCALE GENOMIC DNA]</scope>
    <source>
        <strain evidence="3">ATCC 43812 / DSM 4252 / R-10</strain>
    </source>
</reference>
<keyword evidence="3" id="KW-1185">Reference proteome</keyword>
<dbReference type="CDD" id="cd01741">
    <property type="entry name" value="GATase1_1"/>
    <property type="match status" value="1"/>
</dbReference>
<evidence type="ECO:0000313" key="2">
    <source>
        <dbReference type="EMBL" id="ACY49666.1"/>
    </source>
</evidence>
<dbReference type="OrthoDB" id="9807137at2"/>
<dbReference type="HOGENOM" id="CLU_054974_3_3_10"/>
<dbReference type="InterPro" id="IPR029062">
    <property type="entry name" value="Class_I_gatase-like"/>
</dbReference>